<evidence type="ECO:0000313" key="2">
    <source>
        <dbReference type="EMBL" id="RNA63969.1"/>
    </source>
</evidence>
<organism evidence="2 4">
    <name type="scientific">Chryseobacterium nematophagum</name>
    <dbReference type="NCBI Taxonomy" id="2305228"/>
    <lineage>
        <taxon>Bacteria</taxon>
        <taxon>Pseudomonadati</taxon>
        <taxon>Bacteroidota</taxon>
        <taxon>Flavobacteriia</taxon>
        <taxon>Flavobacteriales</taxon>
        <taxon>Weeksellaceae</taxon>
        <taxon>Chryseobacterium group</taxon>
        <taxon>Chryseobacterium</taxon>
    </lineage>
</organism>
<gene>
    <name evidence="2" type="ORF">D1631_00215</name>
    <name evidence="3" type="ORF">D1631_00360</name>
</gene>
<feature type="region of interest" description="Disordered" evidence="1">
    <location>
        <begin position="1"/>
        <end position="20"/>
    </location>
</feature>
<name>A0A3M7TMY3_9FLAO</name>
<protein>
    <recommendedName>
        <fullName evidence="5">Fibrobacter succinogenes major paralogous domain-containing protein</fullName>
    </recommendedName>
</protein>
<reference evidence="2 4" key="1">
    <citation type="submission" date="2018-08" db="EMBL/GenBank/DDBJ databases">
        <title>Chryseobacterium nematophagum: a novel matrix digesting pathogen of nematodes.</title>
        <authorList>
            <person name="Page A."/>
            <person name="Roberts M."/>
            <person name="Felix M.-A."/>
            <person name="Weir W."/>
        </authorList>
    </citation>
    <scope>NUCLEOTIDE SEQUENCE [LARGE SCALE GENOMIC DNA]</scope>
    <source>
        <strain evidence="2 4">JUb129</strain>
    </source>
</reference>
<dbReference type="EMBL" id="QWIU01000001">
    <property type="protein sequence ID" value="RNA63993.1"/>
    <property type="molecule type" value="Genomic_DNA"/>
</dbReference>
<evidence type="ECO:0000313" key="4">
    <source>
        <dbReference type="Proteomes" id="UP000278775"/>
    </source>
</evidence>
<evidence type="ECO:0000313" key="3">
    <source>
        <dbReference type="EMBL" id="RNA63993.1"/>
    </source>
</evidence>
<accession>A0A3M7TMY3</accession>
<evidence type="ECO:0000256" key="1">
    <source>
        <dbReference type="SAM" id="MobiDB-lite"/>
    </source>
</evidence>
<dbReference type="RefSeq" id="WP_122634741.1">
    <property type="nucleotide sequence ID" value="NZ_QWIU01000001.1"/>
</dbReference>
<evidence type="ECO:0008006" key="5">
    <source>
        <dbReference type="Google" id="ProtNLM"/>
    </source>
</evidence>
<dbReference type="Proteomes" id="UP000278775">
    <property type="component" value="Unassembled WGS sequence"/>
</dbReference>
<sequence length="66" mass="6821">MSSNGNQLTLPASGGRNYSNGSLSQRGAAGYYWSSTDNYRVIFISSASNGATVNGAPGLSVRCISE</sequence>
<dbReference type="AlphaFoldDB" id="A0A3M7TMY3"/>
<dbReference type="EMBL" id="QWIU01000001">
    <property type="protein sequence ID" value="RNA63969.1"/>
    <property type="molecule type" value="Genomic_DNA"/>
</dbReference>
<proteinExistence type="predicted"/>
<comment type="caution">
    <text evidence="2">The sequence shown here is derived from an EMBL/GenBank/DDBJ whole genome shotgun (WGS) entry which is preliminary data.</text>
</comment>